<dbReference type="RefSeq" id="WP_378973058.1">
    <property type="nucleotide sequence ID" value="NZ_JBHTBJ010000022.1"/>
</dbReference>
<gene>
    <name evidence="3" type="primary">rsrA</name>
    <name evidence="3" type="ORF">ACFQS1_25960</name>
</gene>
<reference evidence="4" key="1">
    <citation type="journal article" date="2019" name="Int. J. Syst. Evol. Microbiol.">
        <title>The Global Catalogue of Microorganisms (GCM) 10K type strain sequencing project: providing services to taxonomists for standard genome sequencing and annotation.</title>
        <authorList>
            <consortium name="The Broad Institute Genomics Platform"/>
            <consortium name="The Broad Institute Genome Sequencing Center for Infectious Disease"/>
            <person name="Wu L."/>
            <person name="Ma J."/>
        </authorList>
    </citation>
    <scope>NUCLEOTIDE SEQUENCE [LARGE SCALE GENOMIC DNA]</scope>
    <source>
        <strain evidence="4">XZYJT-10</strain>
    </source>
</reference>
<evidence type="ECO:0000259" key="2">
    <source>
        <dbReference type="Pfam" id="PF13490"/>
    </source>
</evidence>
<dbReference type="NCBIfam" id="TIGR03988">
    <property type="entry name" value="antisig_RsrA"/>
    <property type="match status" value="1"/>
</dbReference>
<evidence type="ECO:0000313" key="3">
    <source>
        <dbReference type="EMBL" id="MFC7277454.1"/>
    </source>
</evidence>
<dbReference type="EMBL" id="JBHTBJ010000022">
    <property type="protein sequence ID" value="MFC7277454.1"/>
    <property type="molecule type" value="Genomic_DNA"/>
</dbReference>
<keyword evidence="4" id="KW-1185">Reference proteome</keyword>
<comment type="caution">
    <text evidence="3">The sequence shown here is derived from an EMBL/GenBank/DDBJ whole genome shotgun (WGS) entry which is preliminary data.</text>
</comment>
<dbReference type="InterPro" id="IPR024020">
    <property type="entry name" value="Anit_sigma_mycothiol_RsrA"/>
</dbReference>
<feature type="region of interest" description="Disordered" evidence="1">
    <location>
        <begin position="1"/>
        <end position="22"/>
    </location>
</feature>
<sequence>MSGVIGDENEPSVDSSAAGRLAGEPDCSEVLEEVYLYLDLECSEDRRTLIQKHLDDCTHCLREYGIEHEVKALVARCCGDETAPKELRERLRIKLDQLEIQVETREYLP</sequence>
<dbReference type="Pfam" id="PF13490">
    <property type="entry name" value="zf-HC2"/>
    <property type="match status" value="1"/>
</dbReference>
<name>A0ABW2I084_9ACTN</name>
<evidence type="ECO:0000256" key="1">
    <source>
        <dbReference type="SAM" id="MobiDB-lite"/>
    </source>
</evidence>
<dbReference type="Proteomes" id="UP001596548">
    <property type="component" value="Unassembled WGS sequence"/>
</dbReference>
<proteinExistence type="predicted"/>
<protein>
    <submittedName>
        <fullName evidence="3">Mycothiol system anti-sigma-R factor</fullName>
    </submittedName>
</protein>
<dbReference type="InterPro" id="IPR027383">
    <property type="entry name" value="Znf_put"/>
</dbReference>
<evidence type="ECO:0000313" key="4">
    <source>
        <dbReference type="Proteomes" id="UP001596548"/>
    </source>
</evidence>
<accession>A0ABW2I084</accession>
<feature type="domain" description="Putative zinc-finger" evidence="2">
    <location>
        <begin position="27"/>
        <end position="60"/>
    </location>
</feature>
<organism evidence="3 4">
    <name type="scientific">Paractinoplanes rhizophilus</name>
    <dbReference type="NCBI Taxonomy" id="1416877"/>
    <lineage>
        <taxon>Bacteria</taxon>
        <taxon>Bacillati</taxon>
        <taxon>Actinomycetota</taxon>
        <taxon>Actinomycetes</taxon>
        <taxon>Micromonosporales</taxon>
        <taxon>Micromonosporaceae</taxon>
        <taxon>Paractinoplanes</taxon>
    </lineage>
</organism>